<evidence type="ECO:0000256" key="4">
    <source>
        <dbReference type="ARBA" id="ARBA00022692"/>
    </source>
</evidence>
<gene>
    <name evidence="11" type="ORF">AYO21_08893</name>
</gene>
<dbReference type="Gene3D" id="1.20.1250.20">
    <property type="entry name" value="MFS general substrate transporter like domains"/>
    <property type="match status" value="2"/>
</dbReference>
<feature type="transmembrane region" description="Helical" evidence="9">
    <location>
        <begin position="345"/>
        <end position="365"/>
    </location>
</feature>
<evidence type="ECO:0000256" key="9">
    <source>
        <dbReference type="SAM" id="Phobius"/>
    </source>
</evidence>
<feature type="domain" description="Major facilitator superfamily (MFS) profile" evidence="10">
    <location>
        <begin position="75"/>
        <end position="494"/>
    </location>
</feature>
<feature type="transmembrane region" description="Helical" evidence="9">
    <location>
        <begin position="166"/>
        <end position="189"/>
    </location>
</feature>
<comment type="caution">
    <text evidence="11">The sequence shown here is derived from an EMBL/GenBank/DDBJ whole genome shotgun (WGS) entry which is preliminary data.</text>
</comment>
<evidence type="ECO:0000313" key="11">
    <source>
        <dbReference type="EMBL" id="OAG36932.1"/>
    </source>
</evidence>
<dbReference type="Pfam" id="PF07690">
    <property type="entry name" value="MFS_1"/>
    <property type="match status" value="1"/>
</dbReference>
<feature type="transmembrane region" description="Helical" evidence="9">
    <location>
        <begin position="469"/>
        <end position="490"/>
    </location>
</feature>
<feature type="transmembrane region" description="Helical" evidence="9">
    <location>
        <begin position="235"/>
        <end position="257"/>
    </location>
</feature>
<keyword evidence="4 9" id="KW-0812">Transmembrane</keyword>
<dbReference type="PANTHER" id="PTHR43791:SF37">
    <property type="entry name" value="MAJOR FACILITATOR SUPERFAMILY (MFS) PROFILE DOMAIN-CONTAINING PROTEIN"/>
    <property type="match status" value="1"/>
</dbReference>
<accession>A0A177F0U7</accession>
<dbReference type="PROSITE" id="PS50850">
    <property type="entry name" value="MFS"/>
    <property type="match status" value="1"/>
</dbReference>
<dbReference type="EMBL" id="LVKK01000081">
    <property type="protein sequence ID" value="OAG36932.1"/>
    <property type="molecule type" value="Genomic_DNA"/>
</dbReference>
<dbReference type="InterPro" id="IPR020846">
    <property type="entry name" value="MFS_dom"/>
</dbReference>
<dbReference type="RefSeq" id="XP_022508884.1">
    <property type="nucleotide sequence ID" value="XM_022658834.1"/>
</dbReference>
<keyword evidence="2" id="KW-0813">Transport</keyword>
<dbReference type="GeneID" id="34604034"/>
<feature type="transmembrane region" description="Helical" evidence="9">
    <location>
        <begin position="401"/>
        <end position="423"/>
    </location>
</feature>
<dbReference type="InterPro" id="IPR036259">
    <property type="entry name" value="MFS_trans_sf"/>
</dbReference>
<proteinExistence type="inferred from homology"/>
<protein>
    <recommendedName>
        <fullName evidence="10">Major facilitator superfamily (MFS) profile domain-containing protein</fullName>
    </recommendedName>
</protein>
<dbReference type="SUPFAM" id="SSF103473">
    <property type="entry name" value="MFS general substrate transporter"/>
    <property type="match status" value="1"/>
</dbReference>
<comment type="subcellular location">
    <subcellularLocation>
        <location evidence="1">Cell membrane</location>
        <topology evidence="1">Multi-pass membrane protein</topology>
    </subcellularLocation>
</comment>
<evidence type="ECO:0000256" key="1">
    <source>
        <dbReference type="ARBA" id="ARBA00004651"/>
    </source>
</evidence>
<feature type="transmembrane region" description="Helical" evidence="9">
    <location>
        <begin position="306"/>
        <end position="325"/>
    </location>
</feature>
<dbReference type="FunFam" id="1.20.1250.20:FF:000386">
    <property type="entry name" value="MFS general substrate transporter"/>
    <property type="match status" value="1"/>
</dbReference>
<dbReference type="FunFam" id="1.20.1250.20:FF:000065">
    <property type="entry name" value="Putative MFS pantothenate transporter"/>
    <property type="match status" value="1"/>
</dbReference>
<feature type="transmembrane region" description="Helical" evidence="9">
    <location>
        <begin position="201"/>
        <end position="223"/>
    </location>
</feature>
<evidence type="ECO:0000256" key="7">
    <source>
        <dbReference type="ARBA" id="ARBA00037968"/>
    </source>
</evidence>
<name>A0A177F0U7_9EURO</name>
<feature type="transmembrane region" description="Helical" evidence="9">
    <location>
        <begin position="377"/>
        <end position="395"/>
    </location>
</feature>
<dbReference type="AlphaFoldDB" id="A0A177F0U7"/>
<evidence type="ECO:0000313" key="12">
    <source>
        <dbReference type="Proteomes" id="UP000077002"/>
    </source>
</evidence>
<reference evidence="11 12" key="1">
    <citation type="submission" date="2016-03" db="EMBL/GenBank/DDBJ databases">
        <title>Draft genome sequence of the Fonsecaea monophora CBS 269.37.</title>
        <authorList>
            <person name="Bombassaro A."/>
            <person name="Vinicius W.A."/>
            <person name="De Hoog S."/>
            <person name="Sun J."/>
            <person name="Souza E.M."/>
            <person name="Raittz R.T."/>
            <person name="Costa F."/>
            <person name="Leao A.C."/>
            <person name="Tadra-Sfeir M.Z."/>
            <person name="Baura V."/>
            <person name="Balsanelli E."/>
            <person name="Pedrosa F.O."/>
            <person name="Moreno L.F."/>
            <person name="Steffens M.B."/>
            <person name="Xi L."/>
            <person name="Bocca A.L."/>
            <person name="Felipe M.S."/>
            <person name="Teixeira M."/>
            <person name="Telles Filho F.Q."/>
            <person name="Azevedo C.M."/>
            <person name="Gomes R."/>
            <person name="Vicente V.A."/>
        </authorList>
    </citation>
    <scope>NUCLEOTIDE SEQUENCE [LARGE SCALE GENOMIC DNA]</scope>
    <source>
        <strain evidence="11 12">CBS 269.37</strain>
    </source>
</reference>
<sequence>MDAEKSSEQTKVTLLGPLSDHTSIALEPKSEPPLTPSESLSIPRRFLRNARRLIWDDPDKPKEEKWFLFKLDVFLLSSACAGYFCKNLDQANINNAYVSGMKEALHLNGSELTYASNVYLSGYIAGQIPAVILATRVRPSLLIPTVEVLWSILTFCAAAVKNRSQLYAIRFLIGLFESAYFPVVVYMISSWYTKGERGKRVTIFYSTAQLAGMFSGYLQAGAYSGLDGRLGREGWQWLFIICGVISLPIGITGFFFFPDFPETTRAFYITKKEAEWARERLMREGLRPLGASKWNRTKLFRIASQWQFWVLPLGYFFLQGSFPGYQPAFALWLKSRKQSIYEINVWPTGQVAVGVVAQILAGMITDSPWMRGRRWPALIFLQAGTFFSSVVLAVWDVSDNLKFAAFYLLNFSSGAPGLWYSWYPDLIPHDHEMRGFLTAASMVFSSIQSIWFTLVVWRTAQGPRFKAGFIFAASLGVAIILHILLIRFLAARDRRKRAIEQGEDGSTEAVPPSNDNPDITVDVALPKALNGEAIVLHS</sequence>
<dbReference type="GO" id="GO:0022857">
    <property type="term" value="F:transmembrane transporter activity"/>
    <property type="evidence" value="ECO:0007669"/>
    <property type="project" value="InterPro"/>
</dbReference>
<evidence type="ECO:0000256" key="5">
    <source>
        <dbReference type="ARBA" id="ARBA00022989"/>
    </source>
</evidence>
<evidence type="ECO:0000256" key="6">
    <source>
        <dbReference type="ARBA" id="ARBA00023136"/>
    </source>
</evidence>
<dbReference type="InterPro" id="IPR011701">
    <property type="entry name" value="MFS"/>
</dbReference>
<keyword evidence="3" id="KW-1003">Cell membrane</keyword>
<dbReference type="OrthoDB" id="3639251at2759"/>
<evidence type="ECO:0000256" key="3">
    <source>
        <dbReference type="ARBA" id="ARBA00022475"/>
    </source>
</evidence>
<keyword evidence="12" id="KW-1185">Reference proteome</keyword>
<evidence type="ECO:0000256" key="2">
    <source>
        <dbReference type="ARBA" id="ARBA00022448"/>
    </source>
</evidence>
<keyword evidence="5 9" id="KW-1133">Transmembrane helix</keyword>
<feature type="transmembrane region" description="Helical" evidence="9">
    <location>
        <begin position="435"/>
        <end position="457"/>
    </location>
</feature>
<feature type="region of interest" description="Disordered" evidence="8">
    <location>
        <begin position="1"/>
        <end position="38"/>
    </location>
</feature>
<keyword evidence="6 9" id="KW-0472">Membrane</keyword>
<evidence type="ECO:0000256" key="8">
    <source>
        <dbReference type="SAM" id="MobiDB-lite"/>
    </source>
</evidence>
<dbReference type="GO" id="GO:0005886">
    <property type="term" value="C:plasma membrane"/>
    <property type="evidence" value="ECO:0007669"/>
    <property type="project" value="UniProtKB-SubCell"/>
</dbReference>
<evidence type="ECO:0000259" key="10">
    <source>
        <dbReference type="PROSITE" id="PS50850"/>
    </source>
</evidence>
<comment type="similarity">
    <text evidence="7">Belongs to the major facilitator superfamily. Allantoate permease family.</text>
</comment>
<organism evidence="11 12">
    <name type="scientific">Fonsecaea monophora</name>
    <dbReference type="NCBI Taxonomy" id="254056"/>
    <lineage>
        <taxon>Eukaryota</taxon>
        <taxon>Fungi</taxon>
        <taxon>Dikarya</taxon>
        <taxon>Ascomycota</taxon>
        <taxon>Pezizomycotina</taxon>
        <taxon>Eurotiomycetes</taxon>
        <taxon>Chaetothyriomycetidae</taxon>
        <taxon>Chaetothyriales</taxon>
        <taxon>Herpotrichiellaceae</taxon>
        <taxon>Fonsecaea</taxon>
    </lineage>
</organism>
<dbReference type="Proteomes" id="UP000077002">
    <property type="component" value="Unassembled WGS sequence"/>
</dbReference>
<dbReference type="PANTHER" id="PTHR43791">
    <property type="entry name" value="PERMEASE-RELATED"/>
    <property type="match status" value="1"/>
</dbReference>